<dbReference type="KEGG" id="mel:Metbo_1766"/>
<dbReference type="AlphaFoldDB" id="F0TA39"/>
<proteinExistence type="predicted"/>
<dbReference type="Proteomes" id="UP000007490">
    <property type="component" value="Chromosome"/>
</dbReference>
<dbReference type="EMBL" id="CP002551">
    <property type="protein sequence ID" value="ADZ09989.1"/>
    <property type="molecule type" value="Genomic_DNA"/>
</dbReference>
<protein>
    <submittedName>
        <fullName evidence="2">Uncharacterized protein</fullName>
    </submittedName>
</protein>
<evidence type="ECO:0000313" key="2">
    <source>
        <dbReference type="EMBL" id="ADZ09989.1"/>
    </source>
</evidence>
<reference evidence="3" key="1">
    <citation type="submission" date="2011-02" db="EMBL/GenBank/DDBJ databases">
        <title>Complete sequence of Methanobacterium sp. AL-21.</title>
        <authorList>
            <consortium name="US DOE Joint Genome Institute"/>
            <person name="Lucas S."/>
            <person name="Copeland A."/>
            <person name="Lapidus A."/>
            <person name="Cheng J.-F."/>
            <person name="Goodwin L."/>
            <person name="Pitluck S."/>
            <person name="Chertkov O."/>
            <person name="Detter J.C."/>
            <person name="Han C."/>
            <person name="Tapia R."/>
            <person name="Land M."/>
            <person name="Hauser L."/>
            <person name="Kyrpides N."/>
            <person name="Ivanova N."/>
            <person name="Mikhailova N."/>
            <person name="Pagani I."/>
            <person name="Cadillo-Quiroz H."/>
            <person name="Imachi H."/>
            <person name="Zinder S."/>
            <person name="Liu W."/>
            <person name="Woyke T."/>
        </authorList>
    </citation>
    <scope>NUCLEOTIDE SEQUENCE [LARGE SCALE GENOMIC DNA]</scope>
    <source>
        <strain evidence="3">AL-21</strain>
    </source>
</reference>
<dbReference type="RefSeq" id="WP_013645340.1">
    <property type="nucleotide sequence ID" value="NC_015216.1"/>
</dbReference>
<dbReference type="HOGENOM" id="CLU_2447697_0_0_2"/>
<sequence>MSTKKQPLRSTTGRVDDSETVKLLDGSHDLKPDDVVVVIHAEDYQKTFQKMLERINEMDKKVDDQSKILKESADQEKKGFIGRFRKPKE</sequence>
<feature type="compositionally biased region" description="Basic and acidic residues" evidence="1">
    <location>
        <begin position="68"/>
        <end position="79"/>
    </location>
</feature>
<keyword evidence="3" id="KW-1185">Reference proteome</keyword>
<feature type="region of interest" description="Disordered" evidence="1">
    <location>
        <begin position="68"/>
        <end position="89"/>
    </location>
</feature>
<gene>
    <name evidence="2" type="ordered locus">Metbo_1766</name>
</gene>
<dbReference type="OrthoDB" id="378502at2157"/>
<evidence type="ECO:0000256" key="1">
    <source>
        <dbReference type="SAM" id="MobiDB-lite"/>
    </source>
</evidence>
<dbReference type="GeneID" id="10278223"/>
<dbReference type="STRING" id="877455.Metbo_1766"/>
<accession>F0TA39</accession>
<organism evidence="2 3">
    <name type="scientific">Methanobacterium lacus (strain AL-21)</name>
    <dbReference type="NCBI Taxonomy" id="877455"/>
    <lineage>
        <taxon>Archaea</taxon>
        <taxon>Methanobacteriati</taxon>
        <taxon>Methanobacteriota</taxon>
        <taxon>Methanomada group</taxon>
        <taxon>Methanobacteria</taxon>
        <taxon>Methanobacteriales</taxon>
        <taxon>Methanobacteriaceae</taxon>
        <taxon>Methanobacterium</taxon>
    </lineage>
</organism>
<name>F0TA39_METLA</name>
<reference evidence="2 3" key="2">
    <citation type="journal article" date="2014" name="Int. J. Syst. Evol. Microbiol.">
        <title>Methanobacterium paludis sp. nov. and a novel strain of Methanobacterium lacus isolated from northern peatlands.</title>
        <authorList>
            <person name="Cadillo-Quiroz H."/>
            <person name="Brauer S.L."/>
            <person name="Goodson N."/>
            <person name="Yavitt J.B."/>
            <person name="Zinder S.H."/>
        </authorList>
    </citation>
    <scope>NUCLEOTIDE SEQUENCE [LARGE SCALE GENOMIC DNA]</scope>
    <source>
        <strain evidence="2 3">AL-21</strain>
    </source>
</reference>
<evidence type="ECO:0000313" key="3">
    <source>
        <dbReference type="Proteomes" id="UP000007490"/>
    </source>
</evidence>